<organism evidence="2 3">
    <name type="scientific">Oryza meyeriana var. granulata</name>
    <dbReference type="NCBI Taxonomy" id="110450"/>
    <lineage>
        <taxon>Eukaryota</taxon>
        <taxon>Viridiplantae</taxon>
        <taxon>Streptophyta</taxon>
        <taxon>Embryophyta</taxon>
        <taxon>Tracheophyta</taxon>
        <taxon>Spermatophyta</taxon>
        <taxon>Magnoliopsida</taxon>
        <taxon>Liliopsida</taxon>
        <taxon>Poales</taxon>
        <taxon>Poaceae</taxon>
        <taxon>BOP clade</taxon>
        <taxon>Oryzoideae</taxon>
        <taxon>Oryzeae</taxon>
        <taxon>Oryzinae</taxon>
        <taxon>Oryza</taxon>
        <taxon>Oryza meyeriana</taxon>
    </lineage>
</organism>
<comment type="caution">
    <text evidence="2">The sequence shown here is derived from an EMBL/GenBank/DDBJ whole genome shotgun (WGS) entry which is preliminary data.</text>
</comment>
<accession>A0A6G1CPA0</accession>
<dbReference type="AlphaFoldDB" id="A0A6G1CPA0"/>
<proteinExistence type="predicted"/>
<name>A0A6G1CPA0_9ORYZ</name>
<dbReference type="EMBL" id="SPHZ02000008">
    <property type="protein sequence ID" value="KAF0901907.1"/>
    <property type="molecule type" value="Genomic_DNA"/>
</dbReference>
<feature type="region of interest" description="Disordered" evidence="1">
    <location>
        <begin position="22"/>
        <end position="45"/>
    </location>
</feature>
<keyword evidence="3" id="KW-1185">Reference proteome</keyword>
<reference evidence="2 3" key="1">
    <citation type="submission" date="2019-11" db="EMBL/GenBank/DDBJ databases">
        <title>Whole genome sequence of Oryza granulata.</title>
        <authorList>
            <person name="Li W."/>
        </authorList>
    </citation>
    <scope>NUCLEOTIDE SEQUENCE [LARGE SCALE GENOMIC DNA]</scope>
    <source>
        <strain evidence="3">cv. Menghai</strain>
        <tissue evidence="2">Leaf</tissue>
    </source>
</reference>
<evidence type="ECO:0000256" key="1">
    <source>
        <dbReference type="SAM" id="MobiDB-lite"/>
    </source>
</evidence>
<protein>
    <submittedName>
        <fullName evidence="2">Uncharacterized protein</fullName>
    </submittedName>
</protein>
<evidence type="ECO:0000313" key="2">
    <source>
        <dbReference type="EMBL" id="KAF0901907.1"/>
    </source>
</evidence>
<feature type="compositionally biased region" description="Basic residues" evidence="1">
    <location>
        <begin position="28"/>
        <end position="45"/>
    </location>
</feature>
<dbReference type="Proteomes" id="UP000479710">
    <property type="component" value="Unassembled WGS sequence"/>
</dbReference>
<evidence type="ECO:0000313" key="3">
    <source>
        <dbReference type="Proteomes" id="UP000479710"/>
    </source>
</evidence>
<sequence>MDKGEDGGAEVNAASAVARAAMSSTFWSRRHHHPSAWRSRRRRREHCPAEVRAAVAEAEDGGTEVDAATTRVVVSSTSWTHC</sequence>
<gene>
    <name evidence="2" type="ORF">E2562_006515</name>
</gene>